<keyword evidence="4" id="KW-1185">Reference proteome</keyword>
<reference evidence="4" key="1">
    <citation type="submission" date="2012-12" db="EMBL/GenBank/DDBJ databases">
        <authorList>
            <person name="Hellsten U."/>
            <person name="Grimwood J."/>
            <person name="Chapman J.A."/>
            <person name="Shapiro H."/>
            <person name="Aerts A."/>
            <person name="Otillar R.P."/>
            <person name="Terry A.Y."/>
            <person name="Boore J.L."/>
            <person name="Simakov O."/>
            <person name="Marletaz F."/>
            <person name="Cho S.-J."/>
            <person name="Edsinger-Gonzales E."/>
            <person name="Havlak P."/>
            <person name="Kuo D.-H."/>
            <person name="Larsson T."/>
            <person name="Lv J."/>
            <person name="Arendt D."/>
            <person name="Savage R."/>
            <person name="Osoegawa K."/>
            <person name="de Jong P."/>
            <person name="Lindberg D.R."/>
            <person name="Seaver E.C."/>
            <person name="Weisblat D.A."/>
            <person name="Putnam N.H."/>
            <person name="Grigoriev I.V."/>
            <person name="Rokhsar D.S."/>
        </authorList>
    </citation>
    <scope>NUCLEOTIDE SEQUENCE</scope>
</reference>
<evidence type="ECO:0000256" key="1">
    <source>
        <dbReference type="SAM" id="Phobius"/>
    </source>
</evidence>
<dbReference type="eggNOG" id="ENOG502TBTY">
    <property type="taxonomic scope" value="Eukaryota"/>
</dbReference>
<dbReference type="RefSeq" id="XP_009019774.1">
    <property type="nucleotide sequence ID" value="XM_009021526.1"/>
</dbReference>
<protein>
    <submittedName>
        <fullName evidence="2 3">Uncharacterized protein</fullName>
    </submittedName>
</protein>
<dbReference type="EMBL" id="KB096742">
    <property type="protein sequence ID" value="ESO02366.1"/>
    <property type="molecule type" value="Genomic_DNA"/>
</dbReference>
<reference evidence="2 4" key="2">
    <citation type="journal article" date="2013" name="Nature">
        <title>Insights into bilaterian evolution from three spiralian genomes.</title>
        <authorList>
            <person name="Simakov O."/>
            <person name="Marletaz F."/>
            <person name="Cho S.J."/>
            <person name="Edsinger-Gonzales E."/>
            <person name="Havlak P."/>
            <person name="Hellsten U."/>
            <person name="Kuo D.H."/>
            <person name="Larsson T."/>
            <person name="Lv J."/>
            <person name="Arendt D."/>
            <person name="Savage R."/>
            <person name="Osoegawa K."/>
            <person name="de Jong P."/>
            <person name="Grimwood J."/>
            <person name="Chapman J.A."/>
            <person name="Shapiro H."/>
            <person name="Aerts A."/>
            <person name="Otillar R.P."/>
            <person name="Terry A.Y."/>
            <person name="Boore J.L."/>
            <person name="Grigoriev I.V."/>
            <person name="Lindberg D.R."/>
            <person name="Seaver E.C."/>
            <person name="Weisblat D.A."/>
            <person name="Putnam N.H."/>
            <person name="Rokhsar D.S."/>
        </authorList>
    </citation>
    <scope>NUCLEOTIDE SEQUENCE</scope>
</reference>
<proteinExistence type="predicted"/>
<evidence type="ECO:0000313" key="4">
    <source>
        <dbReference type="Proteomes" id="UP000015101"/>
    </source>
</evidence>
<dbReference type="Proteomes" id="UP000015101">
    <property type="component" value="Unassembled WGS sequence"/>
</dbReference>
<dbReference type="OrthoDB" id="411632at2759"/>
<dbReference type="InParanoid" id="T1ERQ3"/>
<reference evidence="3" key="3">
    <citation type="submission" date="2015-06" db="UniProtKB">
        <authorList>
            <consortium name="EnsemblMetazoa"/>
        </authorList>
    </citation>
    <scope>IDENTIFICATION</scope>
</reference>
<keyword evidence="1" id="KW-1133">Transmembrane helix</keyword>
<name>T1ERQ3_HELRO</name>
<sequence>MLIKKYHFYKIISKAIVFIIVFLVLSAFFLSFLIVKQILLGKNEIHQETVSKIKRTLRSKKYNRTKVEYESDLSNYVNSSFQNENLYSNSITLVTAYFNLGSFQKGDQEVYTPELYKKWMRTFYSIRNPVVFYSDSQEICDYFRTLRQHLPKFKTKIILKERSSLWAFSIEKETEEIFKQVGYPKHYPNTVVPAYSCSMHAKYELLRETIITNPFKTKYIAWIDVGLFRNLAQDKNPIANPKKLKMFGLKLPPDFNEENIGYTEVHRRNDDLLPVDIVYINLVWVCGCFFLGRMDVMFRWTAEYMEGVEWLLRKRLMNTDQQIIYVLANSKLIKTQIQTYKDFQGHSWFYLGYLCKETWLKDKTFENLVKNLN</sequence>
<dbReference type="InterPro" id="IPR011735">
    <property type="entry name" value="WlaTC/HtrL_glycosyltransf"/>
</dbReference>
<dbReference type="EMBL" id="AMQM01000864">
    <property type="status" value="NOT_ANNOTATED_CDS"/>
    <property type="molecule type" value="Genomic_DNA"/>
</dbReference>
<dbReference type="CTD" id="20199253"/>
<keyword evidence="1" id="KW-0472">Membrane</keyword>
<evidence type="ECO:0000313" key="3">
    <source>
        <dbReference type="EnsemblMetazoa" id="HelroP161626"/>
    </source>
</evidence>
<dbReference type="Pfam" id="PF09612">
    <property type="entry name" value="HtrL_YibB"/>
    <property type="match status" value="1"/>
</dbReference>
<dbReference type="GeneID" id="20199253"/>
<evidence type="ECO:0000313" key="2">
    <source>
        <dbReference type="EMBL" id="ESO02366.1"/>
    </source>
</evidence>
<keyword evidence="1" id="KW-0812">Transmembrane</keyword>
<accession>T1ERQ3</accession>
<dbReference type="HOGENOM" id="CLU_062703_0_0_1"/>
<feature type="transmembrane region" description="Helical" evidence="1">
    <location>
        <begin position="12"/>
        <end position="35"/>
    </location>
</feature>
<dbReference type="OMA" id="YMNRTDI"/>
<gene>
    <name evidence="3" type="primary">20199253</name>
    <name evidence="2" type="ORF">HELRODRAFT_161626</name>
</gene>
<dbReference type="EnsemblMetazoa" id="HelroT161626">
    <property type="protein sequence ID" value="HelroP161626"/>
    <property type="gene ID" value="HelroG161626"/>
</dbReference>
<organism evidence="3 4">
    <name type="scientific">Helobdella robusta</name>
    <name type="common">Californian leech</name>
    <dbReference type="NCBI Taxonomy" id="6412"/>
    <lineage>
        <taxon>Eukaryota</taxon>
        <taxon>Metazoa</taxon>
        <taxon>Spiralia</taxon>
        <taxon>Lophotrochozoa</taxon>
        <taxon>Annelida</taxon>
        <taxon>Clitellata</taxon>
        <taxon>Hirudinea</taxon>
        <taxon>Rhynchobdellida</taxon>
        <taxon>Glossiphoniidae</taxon>
        <taxon>Helobdella</taxon>
    </lineage>
</organism>
<dbReference type="KEGG" id="hro:HELRODRAFT_161626"/>
<dbReference type="AlphaFoldDB" id="T1ERQ3"/>